<reference evidence="11" key="1">
    <citation type="journal article" date="2019" name="Int. J. Syst. Evol. Microbiol.">
        <title>The Global Catalogue of Microorganisms (GCM) 10K type strain sequencing project: providing services to taxonomists for standard genome sequencing and annotation.</title>
        <authorList>
            <consortium name="The Broad Institute Genomics Platform"/>
            <consortium name="The Broad Institute Genome Sequencing Center for Infectious Disease"/>
            <person name="Wu L."/>
            <person name="Ma J."/>
        </authorList>
    </citation>
    <scope>NUCLEOTIDE SEQUENCE [LARGE SCALE GENOMIC DNA]</scope>
    <source>
        <strain evidence="11">CCUG 59778</strain>
    </source>
</reference>
<evidence type="ECO:0000256" key="7">
    <source>
        <dbReference type="ARBA" id="ARBA00023288"/>
    </source>
</evidence>
<evidence type="ECO:0000313" key="10">
    <source>
        <dbReference type="EMBL" id="MFC4410354.1"/>
    </source>
</evidence>
<evidence type="ECO:0000259" key="8">
    <source>
        <dbReference type="Pfam" id="PF05504"/>
    </source>
</evidence>
<protein>
    <submittedName>
        <fullName evidence="10">Ger(X)C family spore germination protein</fullName>
    </submittedName>
</protein>
<evidence type="ECO:0000256" key="1">
    <source>
        <dbReference type="ARBA" id="ARBA00004635"/>
    </source>
</evidence>
<dbReference type="InterPro" id="IPR046953">
    <property type="entry name" value="Spore_GerAC-like_C"/>
</dbReference>
<dbReference type="EMBL" id="JBHSEC010000014">
    <property type="protein sequence ID" value="MFC4410354.1"/>
    <property type="molecule type" value="Genomic_DNA"/>
</dbReference>
<feature type="domain" description="Spore germination GerAC-like C-terminal" evidence="8">
    <location>
        <begin position="227"/>
        <end position="350"/>
    </location>
</feature>
<keyword evidence="5" id="KW-0472">Membrane</keyword>
<evidence type="ECO:0000256" key="6">
    <source>
        <dbReference type="ARBA" id="ARBA00023139"/>
    </source>
</evidence>
<evidence type="ECO:0000256" key="5">
    <source>
        <dbReference type="ARBA" id="ARBA00023136"/>
    </source>
</evidence>
<keyword evidence="11" id="KW-1185">Reference proteome</keyword>
<dbReference type="Gene3D" id="3.30.300.210">
    <property type="entry name" value="Nutrient germinant receptor protein C, domain 3"/>
    <property type="match status" value="1"/>
</dbReference>
<evidence type="ECO:0000256" key="3">
    <source>
        <dbReference type="ARBA" id="ARBA00022544"/>
    </source>
</evidence>
<accession>A0ABV8X5D5</accession>
<evidence type="ECO:0000256" key="4">
    <source>
        <dbReference type="ARBA" id="ARBA00022729"/>
    </source>
</evidence>
<organism evidence="10 11">
    <name type="scientific">Chungangia koreensis</name>
    <dbReference type="NCBI Taxonomy" id="752657"/>
    <lineage>
        <taxon>Bacteria</taxon>
        <taxon>Bacillati</taxon>
        <taxon>Bacillota</taxon>
        <taxon>Bacilli</taxon>
        <taxon>Lactobacillales</taxon>
        <taxon>Chungangia</taxon>
    </lineage>
</organism>
<feature type="domain" description="Spore germination protein N-terminal" evidence="9">
    <location>
        <begin position="25"/>
        <end position="199"/>
    </location>
</feature>
<dbReference type="Pfam" id="PF25198">
    <property type="entry name" value="Spore_GerAC_N"/>
    <property type="match status" value="1"/>
</dbReference>
<dbReference type="Proteomes" id="UP001595817">
    <property type="component" value="Unassembled WGS sequence"/>
</dbReference>
<comment type="similarity">
    <text evidence="2">Belongs to the GerABKC lipoprotein family.</text>
</comment>
<gene>
    <name evidence="10" type="ORF">ACFOZY_07955</name>
</gene>
<evidence type="ECO:0000313" key="11">
    <source>
        <dbReference type="Proteomes" id="UP001595817"/>
    </source>
</evidence>
<dbReference type="Pfam" id="PF05504">
    <property type="entry name" value="Spore_GerAC"/>
    <property type="match status" value="1"/>
</dbReference>
<dbReference type="RefSeq" id="WP_378154101.1">
    <property type="nucleotide sequence ID" value="NZ_JBHSEC010000014.1"/>
</dbReference>
<dbReference type="PROSITE" id="PS51257">
    <property type="entry name" value="PROKAR_LIPOPROTEIN"/>
    <property type="match status" value="1"/>
</dbReference>
<keyword evidence="7" id="KW-0449">Lipoprotein</keyword>
<dbReference type="InterPro" id="IPR038501">
    <property type="entry name" value="Spore_GerAC_C_sf"/>
</dbReference>
<keyword evidence="6" id="KW-0564">Palmitate</keyword>
<dbReference type="InterPro" id="IPR008844">
    <property type="entry name" value="Spore_GerAC-like"/>
</dbReference>
<comment type="subcellular location">
    <subcellularLocation>
        <location evidence="1">Membrane</location>
        <topology evidence="1">Lipid-anchor</topology>
    </subcellularLocation>
</comment>
<sequence length="382" mass="43805">MIHRIGLAFLLLCLLPILTSCWDLNEPNRMLYVYGMGIDYKNDKYEIYVQLIDFANIARSEQPNPEAVQTEIGRGTGESIDQAIFNLYETTDIKMFWGHLTYIVFSEESLKKEKANTVIDKLLRYYETRYQIWVYTTKESVQEILLLNPIFNKSMSIYRLADPYNSFDQNSLVEPMDLRKLIIGLDEPGHEVVVPNVKIEENWKTEDEGDKAPKIGSVSILSPNGIRGSFEKDEIRGLRWISDETKRGDISVETDSGLLTILLNKPKIDIKPIVKGKDITFNIKVKANATVSSLESSVSDQEVIDRAKKKIESEIKSTFATALEKDVDIYRLSEVLYRDHVKVWKDIQKDGKIPLSKDSINTITVEIEKVISSRKENVKTIR</sequence>
<name>A0ABV8X5D5_9LACT</name>
<keyword evidence="4" id="KW-0732">Signal</keyword>
<dbReference type="PANTHER" id="PTHR35789:SF1">
    <property type="entry name" value="SPORE GERMINATION PROTEIN B3"/>
    <property type="match status" value="1"/>
</dbReference>
<evidence type="ECO:0000259" key="9">
    <source>
        <dbReference type="Pfam" id="PF25198"/>
    </source>
</evidence>
<dbReference type="PANTHER" id="PTHR35789">
    <property type="entry name" value="SPORE GERMINATION PROTEIN B3"/>
    <property type="match status" value="1"/>
</dbReference>
<comment type="caution">
    <text evidence="10">The sequence shown here is derived from an EMBL/GenBank/DDBJ whole genome shotgun (WGS) entry which is preliminary data.</text>
</comment>
<evidence type="ECO:0000256" key="2">
    <source>
        <dbReference type="ARBA" id="ARBA00007886"/>
    </source>
</evidence>
<keyword evidence="3" id="KW-0309">Germination</keyword>
<dbReference type="NCBIfam" id="TIGR02887">
    <property type="entry name" value="spore_ger_x_C"/>
    <property type="match status" value="1"/>
</dbReference>
<dbReference type="InterPro" id="IPR057336">
    <property type="entry name" value="GerAC_N"/>
</dbReference>
<proteinExistence type="inferred from homology"/>